<keyword evidence="3" id="KW-0479">Metal-binding</keyword>
<evidence type="ECO:0000256" key="1">
    <source>
        <dbReference type="ARBA" id="ARBA00010052"/>
    </source>
</evidence>
<dbReference type="Pfam" id="PF01223">
    <property type="entry name" value="Endonuclease_NS"/>
    <property type="match status" value="1"/>
</dbReference>
<sequence>FSLIFLCRTVLSNKAIIRVICSLTLFFFCIKMNSESTSEDEQPKCILIPFLKMSGEQLVCTPDQEFDGSRCELIDRYPSEKNAHYPDIRIRKSYIMSYNNETKNAKWVYEILNNDTLKINCKENGSFGKNEFEGYEQGHLAAAANHRWCQEAYHDTFLMSNMTPQLEEVNNSFMKIVENFCRKKAIDENVRNVHVYTGPLYLKFVRGKYVVLEPEKEEKPGKKIPTHYFKVAFVEDKNGIVNLQSFVVPQIEKEEKDFPEPKVEQFVCDIVKIQKLSGLRFMESRNENTMGKINLTKLAVLSG</sequence>
<keyword evidence="7" id="KW-1185">Reference proteome</keyword>
<feature type="active site" description="Proton acceptor" evidence="2">
    <location>
        <position position="139"/>
    </location>
</feature>
<dbReference type="InterPro" id="IPR001604">
    <property type="entry name" value="Endo_G_ENPP1-like_dom"/>
</dbReference>
<dbReference type="PANTHER" id="PTHR13966:SF5">
    <property type="entry name" value="ENDONUCLEASE G, MITOCHONDRIAL"/>
    <property type="match status" value="1"/>
</dbReference>
<evidence type="ECO:0000259" key="5">
    <source>
        <dbReference type="SMART" id="SM00892"/>
    </source>
</evidence>
<dbReference type="GO" id="GO:0003676">
    <property type="term" value="F:nucleic acid binding"/>
    <property type="evidence" value="ECO:0007669"/>
    <property type="project" value="InterPro"/>
</dbReference>
<evidence type="ECO:0000256" key="3">
    <source>
        <dbReference type="PIRSR" id="PIRSR640255-2"/>
    </source>
</evidence>
<dbReference type="GO" id="GO:0046872">
    <property type="term" value="F:metal ion binding"/>
    <property type="evidence" value="ECO:0007669"/>
    <property type="project" value="UniProtKB-KW"/>
</dbReference>
<organism evidence="6 7">
    <name type="scientific">Sinocyclocheilus rhinocerous</name>
    <dbReference type="NCBI Taxonomy" id="307959"/>
    <lineage>
        <taxon>Eukaryota</taxon>
        <taxon>Metazoa</taxon>
        <taxon>Chordata</taxon>
        <taxon>Craniata</taxon>
        <taxon>Vertebrata</taxon>
        <taxon>Euteleostomi</taxon>
        <taxon>Actinopterygii</taxon>
        <taxon>Neopterygii</taxon>
        <taxon>Teleostei</taxon>
        <taxon>Ostariophysi</taxon>
        <taxon>Cypriniformes</taxon>
        <taxon>Cyprinidae</taxon>
        <taxon>Cyprininae</taxon>
        <taxon>Sinocyclocheilus</taxon>
    </lineage>
</organism>
<feature type="domain" description="DNA/RNA non-specific endonuclease/pyrophosphatase/phosphodiesterase" evidence="5">
    <location>
        <begin position="90"/>
        <end position="288"/>
    </location>
</feature>
<dbReference type="Ensembl" id="ENSSRHT00000002289.1">
    <property type="protein sequence ID" value="ENSSRHP00000002200.1"/>
    <property type="gene ID" value="ENSSRHG00000001544.1"/>
</dbReference>
<dbReference type="InterPro" id="IPR044925">
    <property type="entry name" value="His-Me_finger_sf"/>
</dbReference>
<dbReference type="AlphaFoldDB" id="A0A673FN71"/>
<reference evidence="6" key="2">
    <citation type="submission" date="2025-09" db="UniProtKB">
        <authorList>
            <consortium name="Ensembl"/>
        </authorList>
    </citation>
    <scope>IDENTIFICATION</scope>
</reference>
<protein>
    <submittedName>
        <fullName evidence="6">Uncharacterized protein</fullName>
    </submittedName>
</protein>
<proteinExistence type="inferred from homology"/>
<evidence type="ECO:0000256" key="2">
    <source>
        <dbReference type="PIRSR" id="PIRSR640255-1"/>
    </source>
</evidence>
<dbReference type="InterPro" id="IPR020821">
    <property type="entry name" value="ENPP1-3/EXOG-like_nuc-like"/>
</dbReference>
<dbReference type="InterPro" id="IPR040255">
    <property type="entry name" value="Non-specific_endonuclease"/>
</dbReference>
<dbReference type="PANTHER" id="PTHR13966">
    <property type="entry name" value="ENDONUCLEASE RELATED"/>
    <property type="match status" value="1"/>
</dbReference>
<dbReference type="SMART" id="SM00892">
    <property type="entry name" value="Endonuclease_NS"/>
    <property type="match status" value="1"/>
</dbReference>
<accession>A0A673FN71</accession>
<reference evidence="6" key="1">
    <citation type="submission" date="2025-08" db="UniProtKB">
        <authorList>
            <consortium name="Ensembl"/>
        </authorList>
    </citation>
    <scope>IDENTIFICATION</scope>
</reference>
<dbReference type="SMART" id="SM00477">
    <property type="entry name" value="NUC"/>
    <property type="match status" value="1"/>
</dbReference>
<evidence type="ECO:0000259" key="4">
    <source>
        <dbReference type="SMART" id="SM00477"/>
    </source>
</evidence>
<dbReference type="GO" id="GO:0006309">
    <property type="term" value="P:apoptotic DNA fragmentation"/>
    <property type="evidence" value="ECO:0007669"/>
    <property type="project" value="TreeGrafter"/>
</dbReference>
<feature type="binding site" evidence="3">
    <location>
        <position position="170"/>
    </location>
    <ligand>
        <name>Mg(2+)</name>
        <dbReference type="ChEBI" id="CHEBI:18420"/>
        <note>catalytic</note>
    </ligand>
</feature>
<feature type="domain" description="ENPP1-3/EXOG-like endonuclease/phosphodiesterase" evidence="4">
    <location>
        <begin position="91"/>
        <end position="288"/>
    </location>
</feature>
<dbReference type="GO" id="GO:0005743">
    <property type="term" value="C:mitochondrial inner membrane"/>
    <property type="evidence" value="ECO:0007669"/>
    <property type="project" value="TreeGrafter"/>
</dbReference>
<dbReference type="SUPFAM" id="SSF54060">
    <property type="entry name" value="His-Me finger endonucleases"/>
    <property type="match status" value="1"/>
</dbReference>
<dbReference type="InterPro" id="IPR044929">
    <property type="entry name" value="DNA/RNA_non-sp_Endonuclease_sf"/>
</dbReference>
<comment type="similarity">
    <text evidence="1">Belongs to the DNA/RNA non-specific endonuclease family.</text>
</comment>
<name>A0A673FN71_9TELE</name>
<dbReference type="GO" id="GO:0000014">
    <property type="term" value="F:single-stranded DNA endodeoxyribonuclease activity"/>
    <property type="evidence" value="ECO:0007669"/>
    <property type="project" value="TreeGrafter"/>
</dbReference>
<dbReference type="Gene3D" id="3.40.570.10">
    <property type="entry name" value="Extracellular Endonuclease, subunit A"/>
    <property type="match status" value="1"/>
</dbReference>
<dbReference type="Proteomes" id="UP000472270">
    <property type="component" value="Unassembled WGS sequence"/>
</dbReference>
<evidence type="ECO:0000313" key="6">
    <source>
        <dbReference type="Ensembl" id="ENSSRHP00000002200.1"/>
    </source>
</evidence>
<dbReference type="GO" id="GO:0004521">
    <property type="term" value="F:RNA endonuclease activity"/>
    <property type="evidence" value="ECO:0007669"/>
    <property type="project" value="TreeGrafter"/>
</dbReference>
<dbReference type="GO" id="GO:0005634">
    <property type="term" value="C:nucleus"/>
    <property type="evidence" value="ECO:0007669"/>
    <property type="project" value="TreeGrafter"/>
</dbReference>
<evidence type="ECO:0000313" key="7">
    <source>
        <dbReference type="Proteomes" id="UP000472270"/>
    </source>
</evidence>